<accession>A0A4D7CX04</accession>
<reference evidence="1 2" key="1">
    <citation type="submission" date="2019-04" db="EMBL/GenBank/DDBJ databases">
        <title>Vagococcus sp. nov., isolated from faeces of yaks (Bos grunniens).</title>
        <authorList>
            <person name="Ge Y."/>
        </authorList>
    </citation>
    <scope>NUCLEOTIDE SEQUENCE [LARGE SCALE GENOMIC DNA]</scope>
    <source>
        <strain evidence="1 2">MN-17</strain>
    </source>
</reference>
<sequence length="404" mass="47229">MLLTEGIKQGYVIPTEYTRKLTIDGHTESYQVYKIRLDQLFYNDQNDRIATWISKYKAENHVEDMDTADKSYNDLIENFIYESNPKAIDKTKSNIELVGQREAGVVLNDGRIIDGNRRYTCLRQLHEKNSTINHFEAVILERDIQENKKEIKLLELSIQHGEEGKVDYNPIDRLVGLYNDVIKNEFITFDEYQKTVNESAASLNKKIEQAKLMVEFLEFINAPEQFYIARDLELDGPLAEVPSLLKRVKTEDEKENLKLIIFSNLAMKPQGDITRFVRKIKNVVDSNHFEEFIEEQLEYAESTLEKLEDLPEITTKEINTHLRSDEELKNQMKASVEKFEIKTKKDSTRTKPIQDLQRCQLLLSSIDYHTLSVLNDSEKELFLDQLKKCEVEIQKVKNNFEMGE</sequence>
<name>A0A4D7CX04_9ENTE</name>
<gene>
    <name evidence="1" type="ORF">FA707_07970</name>
</gene>
<dbReference type="OrthoDB" id="5194822at2"/>
<evidence type="ECO:0000313" key="2">
    <source>
        <dbReference type="Proteomes" id="UP000298615"/>
    </source>
</evidence>
<organism evidence="1 2">
    <name type="scientific">Vagococcus zengguangii</name>
    <dbReference type="NCBI Taxonomy" id="2571750"/>
    <lineage>
        <taxon>Bacteria</taxon>
        <taxon>Bacillati</taxon>
        <taxon>Bacillota</taxon>
        <taxon>Bacilli</taxon>
        <taxon>Lactobacillales</taxon>
        <taxon>Enterococcaceae</taxon>
        <taxon>Vagococcus</taxon>
    </lineage>
</organism>
<dbReference type="AlphaFoldDB" id="A0A4D7CX04"/>
<dbReference type="RefSeq" id="WP_136953729.1">
    <property type="nucleotide sequence ID" value="NZ_CP039712.1"/>
</dbReference>
<dbReference type="EMBL" id="CP039712">
    <property type="protein sequence ID" value="QCI86907.1"/>
    <property type="molecule type" value="Genomic_DNA"/>
</dbReference>
<evidence type="ECO:0000313" key="1">
    <source>
        <dbReference type="EMBL" id="QCI86907.1"/>
    </source>
</evidence>
<protein>
    <submittedName>
        <fullName evidence="1">Uncharacterized protein</fullName>
    </submittedName>
</protein>
<keyword evidence="2" id="KW-1185">Reference proteome</keyword>
<proteinExistence type="predicted"/>
<dbReference type="Proteomes" id="UP000298615">
    <property type="component" value="Chromosome"/>
</dbReference>
<dbReference type="KEGG" id="vao:FA707_07970"/>